<feature type="compositionally biased region" description="Polar residues" evidence="1">
    <location>
        <begin position="138"/>
        <end position="161"/>
    </location>
</feature>
<protein>
    <submittedName>
        <fullName evidence="2">Uncharacterized protein</fullName>
    </submittedName>
</protein>
<dbReference type="Proteomes" id="UP000308652">
    <property type="component" value="Unassembled WGS sequence"/>
</dbReference>
<organism evidence="2 3">
    <name type="scientific">Crucibulum laeve</name>
    <dbReference type="NCBI Taxonomy" id="68775"/>
    <lineage>
        <taxon>Eukaryota</taxon>
        <taxon>Fungi</taxon>
        <taxon>Dikarya</taxon>
        <taxon>Basidiomycota</taxon>
        <taxon>Agaricomycotina</taxon>
        <taxon>Agaricomycetes</taxon>
        <taxon>Agaricomycetidae</taxon>
        <taxon>Agaricales</taxon>
        <taxon>Agaricineae</taxon>
        <taxon>Nidulariaceae</taxon>
        <taxon>Crucibulum</taxon>
    </lineage>
</organism>
<feature type="compositionally biased region" description="Low complexity" evidence="1">
    <location>
        <begin position="217"/>
        <end position="240"/>
    </location>
</feature>
<feature type="region of interest" description="Disordered" evidence="1">
    <location>
        <begin position="183"/>
        <end position="261"/>
    </location>
</feature>
<accession>A0A5C3LTK5</accession>
<keyword evidence="3" id="KW-1185">Reference proteome</keyword>
<feature type="compositionally biased region" description="Polar residues" evidence="1">
    <location>
        <begin position="183"/>
        <end position="216"/>
    </location>
</feature>
<dbReference type="AlphaFoldDB" id="A0A5C3LTK5"/>
<feature type="compositionally biased region" description="Polar residues" evidence="1">
    <location>
        <begin position="241"/>
        <end position="261"/>
    </location>
</feature>
<reference evidence="2 3" key="1">
    <citation type="journal article" date="2019" name="Nat. Ecol. Evol.">
        <title>Megaphylogeny resolves global patterns of mushroom evolution.</title>
        <authorList>
            <person name="Varga T."/>
            <person name="Krizsan K."/>
            <person name="Foldi C."/>
            <person name="Dima B."/>
            <person name="Sanchez-Garcia M."/>
            <person name="Sanchez-Ramirez S."/>
            <person name="Szollosi G.J."/>
            <person name="Szarkandi J.G."/>
            <person name="Papp V."/>
            <person name="Albert L."/>
            <person name="Andreopoulos W."/>
            <person name="Angelini C."/>
            <person name="Antonin V."/>
            <person name="Barry K.W."/>
            <person name="Bougher N.L."/>
            <person name="Buchanan P."/>
            <person name="Buyck B."/>
            <person name="Bense V."/>
            <person name="Catcheside P."/>
            <person name="Chovatia M."/>
            <person name="Cooper J."/>
            <person name="Damon W."/>
            <person name="Desjardin D."/>
            <person name="Finy P."/>
            <person name="Geml J."/>
            <person name="Haridas S."/>
            <person name="Hughes K."/>
            <person name="Justo A."/>
            <person name="Karasinski D."/>
            <person name="Kautmanova I."/>
            <person name="Kiss B."/>
            <person name="Kocsube S."/>
            <person name="Kotiranta H."/>
            <person name="LaButti K.M."/>
            <person name="Lechner B.E."/>
            <person name="Liimatainen K."/>
            <person name="Lipzen A."/>
            <person name="Lukacs Z."/>
            <person name="Mihaltcheva S."/>
            <person name="Morgado L.N."/>
            <person name="Niskanen T."/>
            <person name="Noordeloos M.E."/>
            <person name="Ohm R.A."/>
            <person name="Ortiz-Santana B."/>
            <person name="Ovrebo C."/>
            <person name="Racz N."/>
            <person name="Riley R."/>
            <person name="Savchenko A."/>
            <person name="Shiryaev A."/>
            <person name="Soop K."/>
            <person name="Spirin V."/>
            <person name="Szebenyi C."/>
            <person name="Tomsovsky M."/>
            <person name="Tulloss R.E."/>
            <person name="Uehling J."/>
            <person name="Grigoriev I.V."/>
            <person name="Vagvolgyi C."/>
            <person name="Papp T."/>
            <person name="Martin F.M."/>
            <person name="Miettinen O."/>
            <person name="Hibbett D.S."/>
            <person name="Nagy L.G."/>
        </authorList>
    </citation>
    <scope>NUCLEOTIDE SEQUENCE [LARGE SCALE GENOMIC DNA]</scope>
    <source>
        <strain evidence="2 3">CBS 166.37</strain>
    </source>
</reference>
<name>A0A5C3LTK5_9AGAR</name>
<feature type="region of interest" description="Disordered" evidence="1">
    <location>
        <begin position="134"/>
        <end position="166"/>
    </location>
</feature>
<sequence length="448" mass="49953">MDSMNAHQGSADLRALLTLLNDDTSQNDIPLGQGPESPFLAYVEPPNPWLLELGGGTQYESTSHTSLSGMQSTEDHSFEIPVNFQETSSNQNAYAWRFELPCELEPMNYDPTEDHNAQPPHDSFDRNIHLFQHVSPGLGTTPQASSYSLQAQHESQPTTASDIPHHIHPSEQIHDQTLSTNTSITKEQPQISGHDFQTNPTLQFSFGESFSQFPSTHQDSQHSQSLYLSQSHRTPPSSSSYTLSHNPHGHTTQFSAHESGEANSSAIKLNAIYHQSQDQPADPTPSEMARSLNITQPPSLATGVPTSFAAVSHSSSISLVPPDILSDSAVASMILSVFERFIWDEYVSAYNRENLMHYGVNSMLHVRYLRFQTPYCGLVFRSLPDSIQIFFVALESATSVLQYSGPINRELFNVDFLMTYMTKTLDLAPNWSIVVGLFGYFQLHYRNQ</sequence>
<dbReference type="EMBL" id="ML213615">
    <property type="protein sequence ID" value="TFK36260.1"/>
    <property type="molecule type" value="Genomic_DNA"/>
</dbReference>
<proteinExistence type="predicted"/>
<evidence type="ECO:0000256" key="1">
    <source>
        <dbReference type="SAM" id="MobiDB-lite"/>
    </source>
</evidence>
<evidence type="ECO:0000313" key="3">
    <source>
        <dbReference type="Proteomes" id="UP000308652"/>
    </source>
</evidence>
<evidence type="ECO:0000313" key="2">
    <source>
        <dbReference type="EMBL" id="TFK36260.1"/>
    </source>
</evidence>
<gene>
    <name evidence="2" type="ORF">BDQ12DRAFT_737112</name>
</gene>